<dbReference type="Proteomes" id="UP000823990">
    <property type="component" value="Unassembled WGS sequence"/>
</dbReference>
<feature type="transmembrane region" description="Helical" evidence="6">
    <location>
        <begin position="117"/>
        <end position="135"/>
    </location>
</feature>
<name>A0A9D1PYX6_9FIRM</name>
<dbReference type="NCBIfam" id="TIGR00159">
    <property type="entry name" value="diadenylate cyclase CdaA"/>
    <property type="match status" value="1"/>
</dbReference>
<feature type="transmembrane region" description="Helical" evidence="6">
    <location>
        <begin position="141"/>
        <end position="158"/>
    </location>
</feature>
<comment type="catalytic activity">
    <reaction evidence="1 6">
        <text>2 ATP = 3',3'-c-di-AMP + 2 diphosphate</text>
        <dbReference type="Rhea" id="RHEA:35655"/>
        <dbReference type="ChEBI" id="CHEBI:30616"/>
        <dbReference type="ChEBI" id="CHEBI:33019"/>
        <dbReference type="ChEBI" id="CHEBI:71500"/>
        <dbReference type="EC" id="2.7.7.85"/>
    </reaction>
</comment>
<reference evidence="8" key="1">
    <citation type="journal article" date="2021" name="PeerJ">
        <title>Extensive microbial diversity within the chicken gut microbiome revealed by metagenomics and culture.</title>
        <authorList>
            <person name="Gilroy R."/>
            <person name="Ravi A."/>
            <person name="Getino M."/>
            <person name="Pursley I."/>
            <person name="Horton D.L."/>
            <person name="Alikhan N.F."/>
            <person name="Baker D."/>
            <person name="Gharbi K."/>
            <person name="Hall N."/>
            <person name="Watson M."/>
            <person name="Adriaenssens E.M."/>
            <person name="Foster-Nyarko E."/>
            <person name="Jarju S."/>
            <person name="Secka A."/>
            <person name="Antonio M."/>
            <person name="Oren A."/>
            <person name="Chaudhuri R.R."/>
            <person name="La Ragione R."/>
            <person name="Hildebrand F."/>
            <person name="Pallen M.J."/>
        </authorList>
    </citation>
    <scope>NUCLEOTIDE SEQUENCE</scope>
    <source>
        <strain evidence="8">12435</strain>
    </source>
</reference>
<feature type="domain" description="DAC" evidence="7">
    <location>
        <begin position="158"/>
        <end position="321"/>
    </location>
</feature>
<feature type="transmembrane region" description="Helical" evidence="6">
    <location>
        <begin position="79"/>
        <end position="105"/>
    </location>
</feature>
<dbReference type="Pfam" id="PF02457">
    <property type="entry name" value="DAC"/>
    <property type="match status" value="1"/>
</dbReference>
<evidence type="ECO:0000256" key="6">
    <source>
        <dbReference type="HAMAP-Rule" id="MF_01499"/>
    </source>
</evidence>
<feature type="transmembrane region" description="Helical" evidence="6">
    <location>
        <begin position="30"/>
        <end position="49"/>
    </location>
</feature>
<comment type="subunit">
    <text evidence="6">Probably a homodimer.</text>
</comment>
<comment type="caution">
    <text evidence="8">The sequence shown here is derived from an EMBL/GenBank/DDBJ whole genome shotgun (WGS) entry which is preliminary data.</text>
</comment>
<comment type="function">
    <text evidence="6">Catalyzes the condensation of 2 ATP molecules into cyclic di-AMP (c-di-AMP), a second messenger used to regulate differing processes in different bacteria.</text>
</comment>
<evidence type="ECO:0000256" key="5">
    <source>
        <dbReference type="ARBA" id="ARBA00022840"/>
    </source>
</evidence>
<dbReference type="InterPro" id="IPR050338">
    <property type="entry name" value="DisA"/>
</dbReference>
<evidence type="ECO:0000313" key="8">
    <source>
        <dbReference type="EMBL" id="HIW02169.1"/>
    </source>
</evidence>
<evidence type="ECO:0000256" key="2">
    <source>
        <dbReference type="ARBA" id="ARBA00022679"/>
    </source>
</evidence>
<dbReference type="AlphaFoldDB" id="A0A9D1PYX6"/>
<accession>A0A9D1PYX6</accession>
<gene>
    <name evidence="8" type="primary">cdaA</name>
    <name evidence="6" type="synonym">dacA</name>
    <name evidence="8" type="ORF">H9892_02390</name>
</gene>
<keyword evidence="3 6" id="KW-0548">Nucleotidyltransferase</keyword>
<dbReference type="GO" id="GO:0106408">
    <property type="term" value="F:diadenylate cyclase activity"/>
    <property type="evidence" value="ECO:0007669"/>
    <property type="project" value="UniProtKB-EC"/>
</dbReference>
<keyword evidence="6" id="KW-0472">Membrane</keyword>
<dbReference type="GO" id="GO:0006171">
    <property type="term" value="P:cAMP biosynthetic process"/>
    <property type="evidence" value="ECO:0007669"/>
    <property type="project" value="InterPro"/>
</dbReference>
<keyword evidence="6" id="KW-1003">Cell membrane</keyword>
<dbReference type="GO" id="GO:0005524">
    <property type="term" value="F:ATP binding"/>
    <property type="evidence" value="ECO:0007669"/>
    <property type="project" value="UniProtKB-UniRule"/>
</dbReference>
<dbReference type="EC" id="2.7.7.85" evidence="6"/>
<protein>
    <recommendedName>
        <fullName evidence="6">Diadenylate cyclase</fullName>
        <shortName evidence="6">DAC</shortName>
        <ecNumber evidence="6">2.7.7.85</ecNumber>
    </recommendedName>
    <alternativeName>
        <fullName evidence="6">Cyclic-di-AMP synthase</fullName>
        <shortName evidence="6">c-di-AMP synthase</shortName>
    </alternativeName>
</protein>
<dbReference type="SUPFAM" id="SSF143597">
    <property type="entry name" value="YojJ-like"/>
    <property type="match status" value="1"/>
</dbReference>
<evidence type="ECO:0000313" key="9">
    <source>
        <dbReference type="Proteomes" id="UP000823990"/>
    </source>
</evidence>
<dbReference type="Gene3D" id="3.40.1700.10">
    <property type="entry name" value="DNA integrity scanning protein, DisA, N-terminal domain"/>
    <property type="match status" value="1"/>
</dbReference>
<proteinExistence type="inferred from homology"/>
<keyword evidence="5 6" id="KW-0067">ATP-binding</keyword>
<evidence type="ECO:0000259" key="7">
    <source>
        <dbReference type="PROSITE" id="PS51794"/>
    </source>
</evidence>
<dbReference type="HAMAP" id="MF_01499">
    <property type="entry name" value="DacA"/>
    <property type="match status" value="1"/>
</dbReference>
<evidence type="ECO:0000256" key="4">
    <source>
        <dbReference type="ARBA" id="ARBA00022741"/>
    </source>
</evidence>
<comment type="caution">
    <text evidence="6">Lacks conserved residue(s) required for the propagation of feature annotation.</text>
</comment>
<sequence>MERKPEKNKSGNAFARAMRAIFVSDLRGKLLALVIGCLLWIVTVGLGVADSESSVGLNGEFFRTFWSNVTKEFLTETGAVSVGATIVSVLDVFLLVCLVYAVIYFLKKNGAMPIMKFFVIITFAGIVLTSALFDFPVMSTIFSYGVLLVFIAIIIMFPQELRRTMWKLASKTGSETFNVEYDCTEEDLRKAVGDIVKAVLNMSKDNVGALIVITTQSVPRHILDSGTELGAKLSQPLIECLFNTGADLHDGAVFIHGDKILAAGCFLPLTQSQSLPKELGTRHRAALGISEQYDVLTIVVSEETGVISVARDGKLDRYYDASMLTDVIEQTYGLKVTQAVGRKKRIRLRKKNDGEGDNE</sequence>
<dbReference type="PANTHER" id="PTHR34185">
    <property type="entry name" value="DIADENYLATE CYCLASE"/>
    <property type="match status" value="1"/>
</dbReference>
<keyword evidence="6" id="KW-1133">Transmembrane helix</keyword>
<reference evidence="8" key="2">
    <citation type="submission" date="2021-04" db="EMBL/GenBank/DDBJ databases">
        <authorList>
            <person name="Gilroy R."/>
        </authorList>
    </citation>
    <scope>NUCLEOTIDE SEQUENCE</scope>
    <source>
        <strain evidence="8">12435</strain>
    </source>
</reference>
<dbReference type="PANTHER" id="PTHR34185:SF1">
    <property type="entry name" value="DIADENYLATE CYCLASE"/>
    <property type="match status" value="1"/>
</dbReference>
<dbReference type="InterPro" id="IPR034701">
    <property type="entry name" value="CdaA"/>
</dbReference>
<dbReference type="EMBL" id="DXHS01000042">
    <property type="protein sequence ID" value="HIW02169.1"/>
    <property type="molecule type" value="Genomic_DNA"/>
</dbReference>
<keyword evidence="2 6" id="KW-0808">Transferase</keyword>
<keyword evidence="6" id="KW-0812">Transmembrane</keyword>
<comment type="similarity">
    <text evidence="6">Belongs to the adenylate cyclase family. DacA/CdaA subfamily.</text>
</comment>
<dbReference type="InterPro" id="IPR003390">
    <property type="entry name" value="DNA_integrity_scan_DisA_N"/>
</dbReference>
<evidence type="ECO:0000256" key="1">
    <source>
        <dbReference type="ARBA" id="ARBA00000877"/>
    </source>
</evidence>
<evidence type="ECO:0000256" key="3">
    <source>
        <dbReference type="ARBA" id="ARBA00022695"/>
    </source>
</evidence>
<dbReference type="PROSITE" id="PS51794">
    <property type="entry name" value="DAC"/>
    <property type="match status" value="1"/>
</dbReference>
<organism evidence="8 9">
    <name type="scientific">Candidatus Protoclostridium stercorigallinarum</name>
    <dbReference type="NCBI Taxonomy" id="2838741"/>
    <lineage>
        <taxon>Bacteria</taxon>
        <taxon>Bacillati</taxon>
        <taxon>Bacillota</taxon>
        <taxon>Clostridia</taxon>
        <taxon>Candidatus Protoclostridium</taxon>
    </lineage>
</organism>
<dbReference type="GO" id="GO:0004016">
    <property type="term" value="F:adenylate cyclase activity"/>
    <property type="evidence" value="ECO:0007669"/>
    <property type="project" value="UniProtKB-UniRule"/>
</dbReference>
<keyword evidence="4 6" id="KW-0547">Nucleotide-binding</keyword>
<dbReference type="InterPro" id="IPR036888">
    <property type="entry name" value="DNA_integrity_DisA_N_sf"/>
</dbReference>